<evidence type="ECO:0000313" key="2">
    <source>
        <dbReference type="EMBL" id="MFB5761482.1"/>
    </source>
</evidence>
<feature type="signal peptide" evidence="1">
    <location>
        <begin position="1"/>
        <end position="21"/>
    </location>
</feature>
<accession>A0ABV5C1S8</accession>
<protein>
    <recommendedName>
        <fullName evidence="4">Lipoprotein</fullName>
    </recommendedName>
</protein>
<sequence length="148" mass="17101">MKKYPLLLILILLFMAGCSTKEQIQIDTDAYLYDSDLNISEGVKVTLKGFYDKKNKNFKGSISINNIEYSDVLFTSGSGLIAYEENKRTYLGEIFFNYNTRQYTIEVSEKKLFYSLTKQEYQNNKLIISSPATNIEKAKQINTQLKNE</sequence>
<name>A0ABV5C1S8_9BACL</name>
<proteinExistence type="predicted"/>
<dbReference type="Proteomes" id="UP001580430">
    <property type="component" value="Unassembled WGS sequence"/>
</dbReference>
<evidence type="ECO:0008006" key="4">
    <source>
        <dbReference type="Google" id="ProtNLM"/>
    </source>
</evidence>
<keyword evidence="3" id="KW-1185">Reference proteome</keyword>
<comment type="caution">
    <text evidence="2">The sequence shown here is derived from an EMBL/GenBank/DDBJ whole genome shotgun (WGS) entry which is preliminary data.</text>
</comment>
<dbReference type="PROSITE" id="PS51257">
    <property type="entry name" value="PROKAR_LIPOPROTEIN"/>
    <property type="match status" value="1"/>
</dbReference>
<evidence type="ECO:0000256" key="1">
    <source>
        <dbReference type="SAM" id="SignalP"/>
    </source>
</evidence>
<dbReference type="RefSeq" id="WP_375520621.1">
    <property type="nucleotide sequence ID" value="NZ_JBHIRY010000012.1"/>
</dbReference>
<organism evidence="2 3">
    <name type="scientific">Paenibacillus medicaginis</name>
    <dbReference type="NCBI Taxonomy" id="1470560"/>
    <lineage>
        <taxon>Bacteria</taxon>
        <taxon>Bacillati</taxon>
        <taxon>Bacillota</taxon>
        <taxon>Bacilli</taxon>
        <taxon>Bacillales</taxon>
        <taxon>Paenibacillaceae</taxon>
        <taxon>Paenibacillus</taxon>
    </lineage>
</organism>
<gene>
    <name evidence="2" type="ORF">ACE5LO_13875</name>
</gene>
<evidence type="ECO:0000313" key="3">
    <source>
        <dbReference type="Proteomes" id="UP001580430"/>
    </source>
</evidence>
<feature type="chain" id="PRO_5047066056" description="Lipoprotein" evidence="1">
    <location>
        <begin position="22"/>
        <end position="148"/>
    </location>
</feature>
<keyword evidence="1" id="KW-0732">Signal</keyword>
<dbReference type="EMBL" id="JBHIRY010000012">
    <property type="protein sequence ID" value="MFB5761482.1"/>
    <property type="molecule type" value="Genomic_DNA"/>
</dbReference>
<reference evidence="2 3" key="1">
    <citation type="submission" date="2024-09" db="EMBL/GenBank/DDBJ databases">
        <title>Paenibacillus zeirhizospherea sp. nov., isolated from surface of the maize (Zea mays) roots in a horticulture field, Hungary.</title>
        <authorList>
            <person name="Marton D."/>
            <person name="Farkas M."/>
            <person name="Bedics A."/>
            <person name="Toth E."/>
            <person name="Tancsics A."/>
            <person name="Boka K."/>
            <person name="Marati G."/>
            <person name="Kriszt B."/>
            <person name="Cserhati M."/>
        </authorList>
    </citation>
    <scope>NUCLEOTIDE SEQUENCE [LARGE SCALE GENOMIC DNA]</scope>
    <source>
        <strain evidence="2 3">JCM 18446</strain>
    </source>
</reference>